<dbReference type="Proteomes" id="UP001199355">
    <property type="component" value="Unassembled WGS sequence"/>
</dbReference>
<evidence type="ECO:0000256" key="1">
    <source>
        <dbReference type="ARBA" id="ARBA00022679"/>
    </source>
</evidence>
<evidence type="ECO:0000259" key="3">
    <source>
        <dbReference type="Pfam" id="PF13439"/>
    </source>
</evidence>
<accession>A0AAE3DLQ7</accession>
<dbReference type="PANTHER" id="PTHR46401">
    <property type="entry name" value="GLYCOSYLTRANSFERASE WBBK-RELATED"/>
    <property type="match status" value="1"/>
</dbReference>
<evidence type="ECO:0000313" key="5">
    <source>
        <dbReference type="Proteomes" id="UP001199355"/>
    </source>
</evidence>
<dbReference type="GO" id="GO:0016757">
    <property type="term" value="F:glycosyltransferase activity"/>
    <property type="evidence" value="ECO:0007669"/>
    <property type="project" value="InterPro"/>
</dbReference>
<evidence type="ECO:0000313" key="4">
    <source>
        <dbReference type="EMBL" id="MCC2166622.1"/>
    </source>
</evidence>
<keyword evidence="5" id="KW-1185">Reference proteome</keyword>
<sequence length="376" mass="42833">MIGHKRIPSREGGVEIVVEELSTRMVRSGNRVDAYNRSGYHVSGKEFDEKHGKYFQGIRIFTIPTFSSSKLNAIVYSFLATIRSLFGHYDIVHFHAEGPCIMLWLTKLFGIPTVATIHGLDWQRSKWGNFASHMLKLGEKTAALHADEVIVLSHNMQDYFQETYGRKTRFIPNGINRPILKGDSEIKAKYGLEKDGYILFLARIVPEKGLHYLLHAFEQIETDKKLVIAGGSSHSQEYVQEMVDLAAKDSRVIMTGFVQGEVLEELYSNAYCFVLPSDIEGMALGLLEAMSYGNCCIASNIPENTEVAEDHALYFEKGNERDLQKRLEEVLAHPEQTQKAHQENADFICGKYNWDRVTEQTLHLYQHVLKARENQK</sequence>
<dbReference type="Gene3D" id="3.40.50.2000">
    <property type="entry name" value="Glycogen Phosphorylase B"/>
    <property type="match status" value="2"/>
</dbReference>
<dbReference type="CDD" id="cd03801">
    <property type="entry name" value="GT4_PimA-like"/>
    <property type="match status" value="1"/>
</dbReference>
<feature type="domain" description="Glycosyltransferase subfamily 4-like N-terminal" evidence="3">
    <location>
        <begin position="12"/>
        <end position="176"/>
    </location>
</feature>
<name>A0AAE3DLQ7_9FIRM</name>
<dbReference type="InterPro" id="IPR028098">
    <property type="entry name" value="Glyco_trans_4-like_N"/>
</dbReference>
<proteinExistence type="predicted"/>
<feature type="domain" description="Glycosyl transferase family 1" evidence="2">
    <location>
        <begin position="185"/>
        <end position="342"/>
    </location>
</feature>
<organism evidence="4 5">
    <name type="scientific">Gallintestinimicrobium propionicum</name>
    <dbReference type="NCBI Taxonomy" id="2981770"/>
    <lineage>
        <taxon>Bacteria</taxon>
        <taxon>Bacillati</taxon>
        <taxon>Bacillota</taxon>
        <taxon>Clostridia</taxon>
        <taxon>Lachnospirales</taxon>
        <taxon>Lachnospiraceae</taxon>
        <taxon>Gallintestinimicrobium</taxon>
    </lineage>
</organism>
<keyword evidence="1" id="KW-0808">Transferase</keyword>
<dbReference type="SUPFAM" id="SSF53756">
    <property type="entry name" value="UDP-Glycosyltransferase/glycogen phosphorylase"/>
    <property type="match status" value="1"/>
</dbReference>
<comment type="caution">
    <text evidence="4">The sequence shown here is derived from an EMBL/GenBank/DDBJ whole genome shotgun (WGS) entry which is preliminary data.</text>
</comment>
<dbReference type="Pfam" id="PF13439">
    <property type="entry name" value="Glyco_transf_4"/>
    <property type="match status" value="1"/>
</dbReference>
<dbReference type="EMBL" id="JAJEQF010000003">
    <property type="protein sequence ID" value="MCC2166622.1"/>
    <property type="molecule type" value="Genomic_DNA"/>
</dbReference>
<reference evidence="4 5" key="1">
    <citation type="submission" date="2021-10" db="EMBL/GenBank/DDBJ databases">
        <title>Anaerobic single-cell dispensing facilitates the cultivation of human gut bacteria.</title>
        <authorList>
            <person name="Afrizal A."/>
        </authorList>
    </citation>
    <scope>NUCLEOTIDE SEQUENCE [LARGE SCALE GENOMIC DNA]</scope>
    <source>
        <strain evidence="4 5">CLA-AA-H244</strain>
    </source>
</reference>
<gene>
    <name evidence="4" type="ORF">LKD45_02715</name>
</gene>
<dbReference type="PANTHER" id="PTHR46401:SF2">
    <property type="entry name" value="GLYCOSYLTRANSFERASE WBBK-RELATED"/>
    <property type="match status" value="1"/>
</dbReference>
<dbReference type="Pfam" id="PF00534">
    <property type="entry name" value="Glycos_transf_1"/>
    <property type="match status" value="1"/>
</dbReference>
<evidence type="ECO:0000259" key="2">
    <source>
        <dbReference type="Pfam" id="PF00534"/>
    </source>
</evidence>
<dbReference type="InterPro" id="IPR001296">
    <property type="entry name" value="Glyco_trans_1"/>
</dbReference>
<dbReference type="AlphaFoldDB" id="A0AAE3DLQ7"/>
<protein>
    <submittedName>
        <fullName evidence="4">Glycosyltransferase family 4 protein</fullName>
    </submittedName>
</protein>